<keyword evidence="8" id="KW-1185">Reference proteome</keyword>
<accession>A0ABX6EWR5</accession>
<dbReference type="Gene3D" id="1.10.840.10">
    <property type="entry name" value="Ras guanine-nucleotide exchange factors catalytic domain"/>
    <property type="match status" value="1"/>
</dbReference>
<evidence type="ECO:0000313" key="8">
    <source>
        <dbReference type="Proteomes" id="UP000422736"/>
    </source>
</evidence>
<feature type="coiled-coil region" evidence="3">
    <location>
        <begin position="1084"/>
        <end position="1111"/>
    </location>
</feature>
<feature type="compositionally biased region" description="Basic and acidic residues" evidence="4">
    <location>
        <begin position="882"/>
        <end position="898"/>
    </location>
</feature>
<dbReference type="SMART" id="SM00229">
    <property type="entry name" value="RasGEFN"/>
    <property type="match status" value="1"/>
</dbReference>
<dbReference type="SMART" id="SM00147">
    <property type="entry name" value="RasGEF"/>
    <property type="match status" value="1"/>
</dbReference>
<dbReference type="Pfam" id="PF00618">
    <property type="entry name" value="RasGEF_N"/>
    <property type="match status" value="1"/>
</dbReference>
<feature type="region of interest" description="Disordered" evidence="4">
    <location>
        <begin position="838"/>
        <end position="905"/>
    </location>
</feature>
<dbReference type="CDD" id="cd00155">
    <property type="entry name" value="RasGEF"/>
    <property type="match status" value="1"/>
</dbReference>
<gene>
    <name evidence="7" type="primary">LTE1</name>
    <name evidence="7" type="ORF">FIM1_3215</name>
</gene>
<feature type="region of interest" description="Disordered" evidence="4">
    <location>
        <begin position="966"/>
        <end position="986"/>
    </location>
</feature>
<evidence type="ECO:0000256" key="4">
    <source>
        <dbReference type="SAM" id="MobiDB-lite"/>
    </source>
</evidence>
<dbReference type="PANTHER" id="PTHR23113:SF363">
    <property type="entry name" value="PROTEIN SON OF SEVENLESS"/>
    <property type="match status" value="1"/>
</dbReference>
<reference evidence="7 8" key="1">
    <citation type="submission" date="2016-03" db="EMBL/GenBank/DDBJ databases">
        <title>How can Kluyveromyces marxianus grow so fast - potential evolutionary course in Saccharomyces Complex revealed by comparative genomics.</title>
        <authorList>
            <person name="Mo W."/>
            <person name="Lu W."/>
            <person name="Yang X."/>
            <person name="Qi J."/>
            <person name="Lv H."/>
        </authorList>
    </citation>
    <scope>NUCLEOTIDE SEQUENCE [LARGE SCALE GENOMIC DNA]</scope>
    <source>
        <strain evidence="7 8">FIM1</strain>
    </source>
</reference>
<evidence type="ECO:0000259" key="5">
    <source>
        <dbReference type="PROSITE" id="PS50009"/>
    </source>
</evidence>
<dbReference type="InterPro" id="IPR019804">
    <property type="entry name" value="Ras_G-nucl-exch_fac_CS"/>
</dbReference>
<dbReference type="Proteomes" id="UP000422736">
    <property type="component" value="Chromosome 5"/>
</dbReference>
<reference evidence="7 8" key="2">
    <citation type="submission" date="2019-11" db="EMBL/GenBank/DDBJ databases">
        <authorList>
            <person name="Lu H."/>
        </authorList>
    </citation>
    <scope>NUCLEOTIDE SEQUENCE [LARGE SCALE GENOMIC DNA]</scope>
    <source>
        <strain evidence="7 8">FIM1</strain>
    </source>
</reference>
<dbReference type="InterPro" id="IPR001895">
    <property type="entry name" value="RASGEF_cat_dom"/>
</dbReference>
<proteinExistence type="predicted"/>
<organism evidence="7 8">
    <name type="scientific">Kluyveromyces marxianus</name>
    <name type="common">Yeast</name>
    <name type="synonym">Candida kefyr</name>
    <dbReference type="NCBI Taxonomy" id="4911"/>
    <lineage>
        <taxon>Eukaryota</taxon>
        <taxon>Fungi</taxon>
        <taxon>Dikarya</taxon>
        <taxon>Ascomycota</taxon>
        <taxon>Saccharomycotina</taxon>
        <taxon>Saccharomycetes</taxon>
        <taxon>Saccharomycetales</taxon>
        <taxon>Saccharomycetaceae</taxon>
        <taxon>Kluyveromyces</taxon>
    </lineage>
</organism>
<dbReference type="InterPro" id="IPR000651">
    <property type="entry name" value="Ras-like_Gua-exchang_fac_N"/>
</dbReference>
<dbReference type="EMBL" id="CP015058">
    <property type="protein sequence ID" value="QGN16502.1"/>
    <property type="molecule type" value="Genomic_DNA"/>
</dbReference>
<sequence length="1382" mass="156654">MSSAAKTGGEHDEETESVALFSQSDLFPVPSEKVLTVDIRDGSVRILKCTLPALLVKLSSPLDNVDYSMLTDFFLVYRSFISSESLLELILERFQWALTLRQSESRQKSLSEIILVRMFVLIRHWLSNYFAQDFVLNASLRSTMLLFINSFSPSDKFLDNIILSLKKLWVQNVQLMWEDVGDLASQNNISTREQWLNWKISDVSSVIPNNHNGDTSNQSSQTTLSKQRRLSSIALQNINDPAHRNESLLSLLHTKEKIPLPQQSEGDTKKQSMRIKQRTGSMLLFPENASNGYTAKQNHSYNNTHLQESSTNQKNVTITTLKSLHTQNITQLSKDTDVSTIMKELEYPITPSVDAVIPPTPAKKIEFILQTSYVDADPTEIEKKTQQKNLRESVHHKGIIGLLSKWKLNHQTKANPQRVQNPPRVEKLIKYVFSISSLETHSNPQPDSIGSKFDILSARTIEEVEYLISVEKDLLEKVEENRISAKTSKIESSEDDSNDYSVIDNLNLYKTVSSIANSVISLSKTLNNKGNKSATHLLSPSMTALERRKIRNSAPMLHSYNSSRYSISNALIGVPKSDERSSPKRLVFLDSKRNSPTKKAILANSLGNIGEYNGQRNSITSVVTYDSAFSSTSASEVAPNKNNANSNIFMDAAPTLKRKVNVNDLRRFNFEEPDSTEINNNKSNENVDQRDSVSIHTAHNEIDATKPDSELENADISSLITAYEESTSELGNARNSVAEVKRPTSGRISISRNQNAAISASMSSAVPKSPLILRNEFFIERDQALAYNQDIISELEETTSHFLKDDINLRSPSKHESLCNDSDSQSVATNLLFTSAKASPQKAGMRNSVSFPEEEEYEYNSQPASHSSVPKLSQTPSIKSITSHDSEHSLEHSSDSSAHKSSKYTSIREQLQLAKQPTSDIFDEDIDNINTEQNKYLFSPDIDNGDYASPEKNLDDLKQQFIDAPDEETSLEEEEDDIDNPTTNPNVVENEEIDEKKLEDIINGIDDTMDSNMDPVNLALMKLEGTYVKDKNGEDDKSSPVSESLAMEVEKFQMIQSTALPESARKRQSMFIQRRRNTMIDLGVRNSTDESESAEDNSENTDEQIRRLLSEYQITDPRLGIKNLNQHIPFILMYDSKSVATQLTLIEKDILSEIDWKDLLELNMKDQLPQFTSWLQLLVYNDHLSGIDLAIGRFNLTVDWIISEIVMTQDIRLRRNTIQRFIHIAEHCKELQNYNTMMQIILALSSIVVQRFTETWRLVEPGDLLTWENLKVIPSIEKNYGQIRQLLDNMNPLSGCIPFIVVYLSDLSLNTEKHTWIVPNELLNYNKFQIKVQIVKNFVQRMQWSKFYRIDIDNELLSKCVYLTSLSHDEINTISAQHLAPR</sequence>
<dbReference type="PANTHER" id="PTHR23113">
    <property type="entry name" value="GUANINE NUCLEOTIDE EXCHANGE FACTOR"/>
    <property type="match status" value="1"/>
</dbReference>
<dbReference type="PROSITE" id="PS00720">
    <property type="entry name" value="RASGEF"/>
    <property type="match status" value="1"/>
</dbReference>
<keyword evidence="3" id="KW-0175">Coiled coil</keyword>
<dbReference type="PROSITE" id="PS50009">
    <property type="entry name" value="RASGEF_CAT"/>
    <property type="match status" value="1"/>
</dbReference>
<dbReference type="Gene3D" id="1.20.870.10">
    <property type="entry name" value="Son of sevenless (SoS) protein Chain: S domain 1"/>
    <property type="match status" value="1"/>
</dbReference>
<feature type="domain" description="Ras-GEF" evidence="5">
    <location>
        <begin position="1135"/>
        <end position="1382"/>
    </location>
</feature>
<name>A0ABX6EWR5_KLUMA</name>
<feature type="compositionally biased region" description="Acidic residues" evidence="4">
    <location>
        <begin position="966"/>
        <end position="979"/>
    </location>
</feature>
<keyword evidence="1 2" id="KW-0344">Guanine-nucleotide releasing factor</keyword>
<dbReference type="Pfam" id="PF00617">
    <property type="entry name" value="RasGEF"/>
    <property type="match status" value="1"/>
</dbReference>
<dbReference type="PROSITE" id="PS50212">
    <property type="entry name" value="RASGEF_NTER"/>
    <property type="match status" value="1"/>
</dbReference>
<evidence type="ECO:0000259" key="6">
    <source>
        <dbReference type="PROSITE" id="PS50212"/>
    </source>
</evidence>
<feature type="compositionally biased region" description="Polar residues" evidence="4">
    <location>
        <begin position="859"/>
        <end position="881"/>
    </location>
</feature>
<dbReference type="SUPFAM" id="SSF48366">
    <property type="entry name" value="Ras GEF"/>
    <property type="match status" value="1"/>
</dbReference>
<dbReference type="InterPro" id="IPR008937">
    <property type="entry name" value="Ras-like_GEF"/>
</dbReference>
<evidence type="ECO:0000313" key="7">
    <source>
        <dbReference type="EMBL" id="QGN16502.1"/>
    </source>
</evidence>
<dbReference type="CDD" id="cd06224">
    <property type="entry name" value="REM"/>
    <property type="match status" value="1"/>
</dbReference>
<evidence type="ECO:0000256" key="2">
    <source>
        <dbReference type="PROSITE-ProRule" id="PRU00168"/>
    </source>
</evidence>
<dbReference type="InterPro" id="IPR036964">
    <property type="entry name" value="RASGEF_cat_dom_sf"/>
</dbReference>
<feature type="domain" description="N-terminal Ras-GEF" evidence="6">
    <location>
        <begin position="42"/>
        <end position="173"/>
    </location>
</feature>
<dbReference type="InterPro" id="IPR023578">
    <property type="entry name" value="Ras_GEF_dom_sf"/>
</dbReference>
<evidence type="ECO:0000256" key="3">
    <source>
        <dbReference type="SAM" id="Coils"/>
    </source>
</evidence>
<evidence type="ECO:0000256" key="1">
    <source>
        <dbReference type="ARBA" id="ARBA00022658"/>
    </source>
</evidence>
<protein>
    <submittedName>
        <fullName evidence="7">Guanine nucleotide exchange factor LTE1</fullName>
    </submittedName>
</protein>